<evidence type="ECO:0000313" key="1">
    <source>
        <dbReference type="EMBL" id="GGI13910.1"/>
    </source>
</evidence>
<protein>
    <submittedName>
        <fullName evidence="1">Uncharacterized protein</fullName>
    </submittedName>
</protein>
<evidence type="ECO:0000313" key="2">
    <source>
        <dbReference type="Proteomes" id="UP000619536"/>
    </source>
</evidence>
<dbReference type="RefSeq" id="WP_188354941.1">
    <property type="nucleotide sequence ID" value="NZ_BMDH01000001.1"/>
</dbReference>
<reference evidence="1" key="1">
    <citation type="journal article" date="2014" name="Int. J. Syst. Evol. Microbiol.">
        <title>Complete genome sequence of Corynebacterium casei LMG S-19264T (=DSM 44701T), isolated from a smear-ripened cheese.</title>
        <authorList>
            <consortium name="US DOE Joint Genome Institute (JGI-PGF)"/>
            <person name="Walter F."/>
            <person name="Albersmeier A."/>
            <person name="Kalinowski J."/>
            <person name="Ruckert C."/>
        </authorList>
    </citation>
    <scope>NUCLEOTIDE SEQUENCE</scope>
    <source>
        <strain evidence="1">CCM 8606</strain>
    </source>
</reference>
<dbReference type="EMBL" id="BMDH01000001">
    <property type="protein sequence ID" value="GGI13910.1"/>
    <property type="molecule type" value="Genomic_DNA"/>
</dbReference>
<reference evidence="1" key="2">
    <citation type="submission" date="2020-09" db="EMBL/GenBank/DDBJ databases">
        <authorList>
            <person name="Sun Q."/>
            <person name="Sedlacek I."/>
        </authorList>
    </citation>
    <scope>NUCLEOTIDE SEQUENCE</scope>
    <source>
        <strain evidence="1">CCM 8606</strain>
    </source>
</reference>
<sequence>MWRKLMQRKKFHSILFDELPDLKGITVCGLETYQDAIELSFDLPTPIDHLPRKWEQRGFTTVRENMEFADIKSFSMSLDCPFPIVDAELQDLGKDGIRFIAQGPYAHLEVIAYMVGLYNPTGVRFAGDHFTVS</sequence>
<accession>A0A8J3EWB8</accession>
<dbReference type="AlphaFoldDB" id="A0A8J3EWB8"/>
<keyword evidence="2" id="KW-1185">Reference proteome</keyword>
<organism evidence="1 2">
    <name type="scientific">Galliscardovia ingluviei</name>
    <dbReference type="NCBI Taxonomy" id="1769422"/>
    <lineage>
        <taxon>Bacteria</taxon>
        <taxon>Bacillati</taxon>
        <taxon>Actinomycetota</taxon>
        <taxon>Actinomycetes</taxon>
        <taxon>Bifidobacteriales</taxon>
        <taxon>Bifidobacteriaceae</taxon>
        <taxon>Galliscardovia</taxon>
    </lineage>
</organism>
<name>A0A8J3EWB8_9BIFI</name>
<gene>
    <name evidence="1" type="ORF">GCM10007377_08320</name>
</gene>
<dbReference type="Proteomes" id="UP000619536">
    <property type="component" value="Unassembled WGS sequence"/>
</dbReference>
<proteinExistence type="predicted"/>
<comment type="caution">
    <text evidence="1">The sequence shown here is derived from an EMBL/GenBank/DDBJ whole genome shotgun (WGS) entry which is preliminary data.</text>
</comment>